<evidence type="ECO:0000313" key="2">
    <source>
        <dbReference type="EMBL" id="CDW86783.1"/>
    </source>
</evidence>
<dbReference type="InterPro" id="IPR038648">
    <property type="entry name" value="PHR_sf"/>
</dbReference>
<accession>A0A078B118</accession>
<dbReference type="InterPro" id="IPR012983">
    <property type="entry name" value="PHR"/>
</dbReference>
<dbReference type="Proteomes" id="UP000039865">
    <property type="component" value="Unassembled WGS sequence"/>
</dbReference>
<name>A0A078B118_STYLE</name>
<evidence type="ECO:0000313" key="3">
    <source>
        <dbReference type="Proteomes" id="UP000039865"/>
    </source>
</evidence>
<keyword evidence="3" id="KW-1185">Reference proteome</keyword>
<dbReference type="AlphaFoldDB" id="A0A078B118"/>
<organism evidence="2 3">
    <name type="scientific">Stylonychia lemnae</name>
    <name type="common">Ciliate</name>
    <dbReference type="NCBI Taxonomy" id="5949"/>
    <lineage>
        <taxon>Eukaryota</taxon>
        <taxon>Sar</taxon>
        <taxon>Alveolata</taxon>
        <taxon>Ciliophora</taxon>
        <taxon>Intramacronucleata</taxon>
        <taxon>Spirotrichea</taxon>
        <taxon>Stichotrichia</taxon>
        <taxon>Sporadotrichida</taxon>
        <taxon>Oxytrichidae</taxon>
        <taxon>Stylonychinae</taxon>
        <taxon>Stylonychia</taxon>
    </lineage>
</organism>
<dbReference type="InParanoid" id="A0A078B118"/>
<evidence type="ECO:0000259" key="1">
    <source>
        <dbReference type="Pfam" id="PF08005"/>
    </source>
</evidence>
<reference evidence="2 3" key="1">
    <citation type="submission" date="2014-06" db="EMBL/GenBank/DDBJ databases">
        <authorList>
            <person name="Swart Estienne"/>
        </authorList>
    </citation>
    <scope>NUCLEOTIDE SEQUENCE [LARGE SCALE GENOMIC DNA]</scope>
    <source>
        <strain evidence="2 3">130c</strain>
    </source>
</reference>
<dbReference type="EMBL" id="CCKQ01014975">
    <property type="protein sequence ID" value="CDW86783.1"/>
    <property type="molecule type" value="Genomic_DNA"/>
</dbReference>
<feature type="domain" description="PHR" evidence="1">
    <location>
        <begin position="242"/>
        <end position="383"/>
    </location>
</feature>
<sequence>MDSEYTYQPQYIWKTTANDGLLPITNFTEEINESEMRKRGKNKDQGKELGVITELKDEQEQQKQRQKGFSNGFYVYVANKGVYGLIKSKKSDTQYVLKVKNALSNEFDDLEVDTTVDDVKTDIELCIRVVISEDKRFSLIVKKQTNDKMKAIAEELAELLNIKKYSLTFFYRGEKISFNERFGDRNIGTPSKAQNNSISNSVSGESASDNFILCLKGGNEGPKYWKRFMTVDDPCRQLSYIADDEAFDAISFVPKKDISFTGFSVYPVANTDIDFKCIYKYKIGSESSQEAIAEFTQADVDKKHVDIIFDQEIPVQANKPITIMVRFTAGEEFFCSTLLGYQGENYMNIPENEDKELFEIRETSDCTKGETDLRFGQIPRIIYFLQ</sequence>
<dbReference type="Pfam" id="PF08005">
    <property type="entry name" value="PHR"/>
    <property type="match status" value="1"/>
</dbReference>
<proteinExistence type="predicted"/>
<dbReference type="Gene3D" id="2.60.120.820">
    <property type="entry name" value="PHR domain"/>
    <property type="match status" value="1"/>
</dbReference>
<protein>
    <recommendedName>
        <fullName evidence="1">PHR domain-containing protein</fullName>
    </recommendedName>
</protein>
<gene>
    <name evidence="2" type="primary">Contig7137.g7635</name>
    <name evidence="2" type="ORF">STYLEM_15882</name>
</gene>